<feature type="transmembrane region" description="Helical" evidence="1">
    <location>
        <begin position="6"/>
        <end position="24"/>
    </location>
</feature>
<keyword evidence="1" id="KW-0472">Membrane</keyword>
<accession>A0A368YF26</accession>
<name>A0A368YF26_9BACI</name>
<gene>
    <name evidence="2" type="ORF">DFR57_10259</name>
</gene>
<organism evidence="2 3">
    <name type="scientific">Saliterribacillus persicus</name>
    <dbReference type="NCBI Taxonomy" id="930114"/>
    <lineage>
        <taxon>Bacteria</taxon>
        <taxon>Bacillati</taxon>
        <taxon>Bacillota</taxon>
        <taxon>Bacilli</taxon>
        <taxon>Bacillales</taxon>
        <taxon>Bacillaceae</taxon>
        <taxon>Saliterribacillus</taxon>
    </lineage>
</organism>
<dbReference type="EMBL" id="QPJJ01000002">
    <property type="protein sequence ID" value="RCW76784.1"/>
    <property type="molecule type" value="Genomic_DNA"/>
</dbReference>
<reference evidence="2 3" key="1">
    <citation type="submission" date="2018-07" db="EMBL/GenBank/DDBJ databases">
        <title>Genomic Encyclopedia of Type Strains, Phase IV (KMG-IV): sequencing the most valuable type-strain genomes for metagenomic binning, comparative biology and taxonomic classification.</title>
        <authorList>
            <person name="Goeker M."/>
        </authorList>
    </citation>
    <scope>NUCLEOTIDE SEQUENCE [LARGE SCALE GENOMIC DNA]</scope>
    <source>
        <strain evidence="2 3">DSM 27696</strain>
    </source>
</reference>
<keyword evidence="1" id="KW-1133">Transmembrane helix</keyword>
<comment type="caution">
    <text evidence="2">The sequence shown here is derived from an EMBL/GenBank/DDBJ whole genome shotgun (WGS) entry which is preliminary data.</text>
</comment>
<feature type="transmembrane region" description="Helical" evidence="1">
    <location>
        <begin position="75"/>
        <end position="98"/>
    </location>
</feature>
<dbReference type="Proteomes" id="UP000252585">
    <property type="component" value="Unassembled WGS sequence"/>
</dbReference>
<evidence type="ECO:0000313" key="3">
    <source>
        <dbReference type="Proteomes" id="UP000252585"/>
    </source>
</evidence>
<evidence type="ECO:0000313" key="2">
    <source>
        <dbReference type="EMBL" id="RCW76784.1"/>
    </source>
</evidence>
<keyword evidence="3" id="KW-1185">Reference proteome</keyword>
<dbReference type="OrthoDB" id="1758157at2"/>
<dbReference type="AlphaFoldDB" id="A0A368YF26"/>
<feature type="transmembrane region" description="Helical" evidence="1">
    <location>
        <begin position="36"/>
        <end position="55"/>
    </location>
</feature>
<dbReference type="RefSeq" id="WP_114351560.1">
    <property type="nucleotide sequence ID" value="NZ_QPJJ01000002.1"/>
</dbReference>
<proteinExistence type="predicted"/>
<sequence>MIGWLNVGSLVLGLIAWILPIVNLKSFTKHFHNNWVALSMMSMSACAISLFFQILNSYNRVKMEDFSALMDIMGVRVFVVAILLIGTIILNVMTLIVYRNRVV</sequence>
<keyword evidence="1" id="KW-0812">Transmembrane</keyword>
<evidence type="ECO:0000256" key="1">
    <source>
        <dbReference type="SAM" id="Phobius"/>
    </source>
</evidence>
<protein>
    <submittedName>
        <fullName evidence="2">Cytochrome c oxidase subunit 4</fullName>
    </submittedName>
</protein>